<organism evidence="1 2">
    <name type="scientific">Mytilus galloprovincialis</name>
    <name type="common">Mediterranean mussel</name>
    <dbReference type="NCBI Taxonomy" id="29158"/>
    <lineage>
        <taxon>Eukaryota</taxon>
        <taxon>Metazoa</taxon>
        <taxon>Spiralia</taxon>
        <taxon>Lophotrochozoa</taxon>
        <taxon>Mollusca</taxon>
        <taxon>Bivalvia</taxon>
        <taxon>Autobranchia</taxon>
        <taxon>Pteriomorphia</taxon>
        <taxon>Mytilida</taxon>
        <taxon>Mytiloidea</taxon>
        <taxon>Mytilidae</taxon>
        <taxon>Mytilinae</taxon>
        <taxon>Mytilus</taxon>
    </lineage>
</organism>
<dbReference type="EMBL" id="KV586802">
    <property type="protein sequence ID" value="OPL32790.1"/>
    <property type="molecule type" value="Genomic_DNA"/>
</dbReference>
<dbReference type="InterPro" id="IPR050784">
    <property type="entry name" value="IAP"/>
</dbReference>
<evidence type="ECO:0000313" key="2">
    <source>
        <dbReference type="Proteomes" id="UP000266721"/>
    </source>
</evidence>
<evidence type="ECO:0000313" key="1">
    <source>
        <dbReference type="EMBL" id="OPL32790.1"/>
    </source>
</evidence>
<dbReference type="PANTHER" id="PTHR10044">
    <property type="entry name" value="INHIBITOR OF APOPTOSIS"/>
    <property type="match status" value="1"/>
</dbReference>
<gene>
    <name evidence="1" type="ORF">AM593_01500</name>
</gene>
<dbReference type="Proteomes" id="UP000266721">
    <property type="component" value="Unassembled WGS sequence"/>
</dbReference>
<dbReference type="InterPro" id="IPR001370">
    <property type="entry name" value="BIR_rpt"/>
</dbReference>
<dbReference type="Gene3D" id="1.10.1170.10">
    <property type="entry name" value="Inhibitor Of Apoptosis Protein (2mihbC-IAP-1), Chain A"/>
    <property type="match status" value="1"/>
</dbReference>
<sequence>MNCSCDKADVRYDAKIEEPHKYILEDIALDVLLGHQSSEDTQNKSMSDITAEDMPDCHRLNEGMHNSVHKPKIPIWNGQKVCLSKSSDKSSLDMGDISLSNSTLYMPQHDDFTDVYPKYPAYRKLSVRKQSFTEWSLSNPSKCEMATAGFFYSGCHTIAQCFCCGLKQTWEENDNPYNEMIHVNCSYLLKIIEVSKI</sequence>
<dbReference type="GO" id="GO:0005634">
    <property type="term" value="C:nucleus"/>
    <property type="evidence" value="ECO:0007669"/>
    <property type="project" value="TreeGrafter"/>
</dbReference>
<dbReference type="PANTHER" id="PTHR10044:SF139">
    <property type="entry name" value="DEATH-ASSOCIATED INHIBITOR OF APOPTOSIS 2"/>
    <property type="match status" value="1"/>
</dbReference>
<name>A0A3L5TS63_MYTGA</name>
<keyword evidence="2" id="KW-1185">Reference proteome</keyword>
<proteinExistence type="predicted"/>
<dbReference type="PROSITE" id="PS50143">
    <property type="entry name" value="BIR_REPEAT_2"/>
    <property type="match status" value="1"/>
</dbReference>
<reference evidence="1 2" key="1">
    <citation type="journal article" date="2016" name="PLoS ONE">
        <title>A First Insight into the Genome of the Filter-Feeder Mussel Mytilus galloprovincialis.</title>
        <authorList>
            <person name="Murgarella M."/>
            <person name="Puiu D."/>
            <person name="Novoa B."/>
            <person name="Figueras A."/>
            <person name="Posada D."/>
            <person name="Canchaya C."/>
        </authorList>
    </citation>
    <scope>NUCLEOTIDE SEQUENCE [LARGE SCALE GENOMIC DNA]</scope>
    <source>
        <tissue evidence="1">Muscle</tissue>
    </source>
</reference>
<accession>A0A3L5TS63</accession>
<dbReference type="GO" id="GO:0005737">
    <property type="term" value="C:cytoplasm"/>
    <property type="evidence" value="ECO:0007669"/>
    <property type="project" value="TreeGrafter"/>
</dbReference>
<dbReference type="SMART" id="SM00238">
    <property type="entry name" value="BIR"/>
    <property type="match status" value="1"/>
</dbReference>
<dbReference type="Pfam" id="PF00653">
    <property type="entry name" value="BIR"/>
    <property type="match status" value="1"/>
</dbReference>
<dbReference type="AlphaFoldDB" id="A0A3L5TS63"/>
<comment type="caution">
    <text evidence="1">The sequence shown here is derived from an EMBL/GenBank/DDBJ whole genome shotgun (WGS) entry which is preliminary data.</text>
</comment>
<protein>
    <submittedName>
        <fullName evidence="1">Uncharacterized protein</fullName>
    </submittedName>
</protein>
<dbReference type="SUPFAM" id="SSF57924">
    <property type="entry name" value="Inhibitor of apoptosis (IAP) repeat"/>
    <property type="match status" value="1"/>
</dbReference>
<feature type="non-terminal residue" evidence="1">
    <location>
        <position position="1"/>
    </location>
</feature>